<dbReference type="AlphaFoldDB" id="A0AAV3PC76"/>
<evidence type="ECO:0000313" key="3">
    <source>
        <dbReference type="Proteomes" id="UP001454036"/>
    </source>
</evidence>
<accession>A0AAV3PC76</accession>
<reference evidence="2 3" key="1">
    <citation type="submission" date="2024-01" db="EMBL/GenBank/DDBJ databases">
        <title>The complete chloroplast genome sequence of Lithospermum erythrorhizon: insights into the phylogenetic relationship among Boraginaceae species and the maternal lineages of purple gromwells.</title>
        <authorList>
            <person name="Okada T."/>
            <person name="Watanabe K."/>
        </authorList>
    </citation>
    <scope>NUCLEOTIDE SEQUENCE [LARGE SCALE GENOMIC DNA]</scope>
</reference>
<dbReference type="Proteomes" id="UP001454036">
    <property type="component" value="Unassembled WGS sequence"/>
</dbReference>
<dbReference type="EMBL" id="BAABME010001369">
    <property type="protein sequence ID" value="GAA0149245.1"/>
    <property type="molecule type" value="Genomic_DNA"/>
</dbReference>
<comment type="caution">
    <text evidence="2">The sequence shown here is derived from an EMBL/GenBank/DDBJ whole genome shotgun (WGS) entry which is preliminary data.</text>
</comment>
<gene>
    <name evidence="2" type="ORF">LIER_08472</name>
</gene>
<evidence type="ECO:0000313" key="2">
    <source>
        <dbReference type="EMBL" id="GAA0149245.1"/>
    </source>
</evidence>
<proteinExistence type="predicted"/>
<name>A0AAV3PC76_LITER</name>
<keyword evidence="3" id="KW-1185">Reference proteome</keyword>
<organism evidence="2 3">
    <name type="scientific">Lithospermum erythrorhizon</name>
    <name type="common">Purple gromwell</name>
    <name type="synonym">Lithospermum officinale var. erythrorhizon</name>
    <dbReference type="NCBI Taxonomy" id="34254"/>
    <lineage>
        <taxon>Eukaryota</taxon>
        <taxon>Viridiplantae</taxon>
        <taxon>Streptophyta</taxon>
        <taxon>Embryophyta</taxon>
        <taxon>Tracheophyta</taxon>
        <taxon>Spermatophyta</taxon>
        <taxon>Magnoliopsida</taxon>
        <taxon>eudicotyledons</taxon>
        <taxon>Gunneridae</taxon>
        <taxon>Pentapetalae</taxon>
        <taxon>asterids</taxon>
        <taxon>lamiids</taxon>
        <taxon>Boraginales</taxon>
        <taxon>Boraginaceae</taxon>
        <taxon>Boraginoideae</taxon>
        <taxon>Lithospermeae</taxon>
        <taxon>Lithospermum</taxon>
    </lineage>
</organism>
<evidence type="ECO:0000256" key="1">
    <source>
        <dbReference type="SAM" id="MobiDB-lite"/>
    </source>
</evidence>
<feature type="region of interest" description="Disordered" evidence="1">
    <location>
        <begin position="1"/>
        <end position="39"/>
    </location>
</feature>
<sequence length="71" mass="7767">MRGLAHPAQQRSSPTRKEYAGPEPGYPAHTSDTGSDVQGMRPVQNLFQVTLTSLLTWHDMSSDDVAVKLIS</sequence>
<protein>
    <submittedName>
        <fullName evidence="2">Uncharacterized protein</fullName>
    </submittedName>
</protein>